<dbReference type="Proteomes" id="UP001157418">
    <property type="component" value="Unassembled WGS sequence"/>
</dbReference>
<organism evidence="1 2">
    <name type="scientific">Lactuca virosa</name>
    <dbReference type="NCBI Taxonomy" id="75947"/>
    <lineage>
        <taxon>Eukaryota</taxon>
        <taxon>Viridiplantae</taxon>
        <taxon>Streptophyta</taxon>
        <taxon>Embryophyta</taxon>
        <taxon>Tracheophyta</taxon>
        <taxon>Spermatophyta</taxon>
        <taxon>Magnoliopsida</taxon>
        <taxon>eudicotyledons</taxon>
        <taxon>Gunneridae</taxon>
        <taxon>Pentapetalae</taxon>
        <taxon>asterids</taxon>
        <taxon>campanulids</taxon>
        <taxon>Asterales</taxon>
        <taxon>Asteraceae</taxon>
        <taxon>Cichorioideae</taxon>
        <taxon>Cichorieae</taxon>
        <taxon>Lactucinae</taxon>
        <taxon>Lactuca</taxon>
    </lineage>
</organism>
<dbReference type="AlphaFoldDB" id="A0AAU9MEY4"/>
<dbReference type="EMBL" id="CAKMRJ010002223">
    <property type="protein sequence ID" value="CAH1426563.1"/>
    <property type="molecule type" value="Genomic_DNA"/>
</dbReference>
<accession>A0AAU9MEY4</accession>
<proteinExistence type="predicted"/>
<reference evidence="1 2" key="1">
    <citation type="submission" date="2022-01" db="EMBL/GenBank/DDBJ databases">
        <authorList>
            <person name="Xiong W."/>
            <person name="Schranz E."/>
        </authorList>
    </citation>
    <scope>NUCLEOTIDE SEQUENCE [LARGE SCALE GENOMIC DNA]</scope>
</reference>
<evidence type="ECO:0000313" key="2">
    <source>
        <dbReference type="Proteomes" id="UP001157418"/>
    </source>
</evidence>
<gene>
    <name evidence="1" type="ORF">LVIROSA_LOCUS13636</name>
</gene>
<keyword evidence="2" id="KW-1185">Reference proteome</keyword>
<evidence type="ECO:0000313" key="1">
    <source>
        <dbReference type="EMBL" id="CAH1426563.1"/>
    </source>
</evidence>
<name>A0AAU9MEY4_9ASTR</name>
<sequence>MAAPADDYSDVDESALLEAVYTENGYLQEDPDTFKTVFWVAVKNKMGYESESKPHLRLKDAFKFLRSKYARGEISQEKQGKYRNVFGPRDQLPGYVANPSFLAVSLRFEHKGKEVSSRHS</sequence>
<protein>
    <submittedName>
        <fullName evidence="1">Uncharacterized protein</fullName>
    </submittedName>
</protein>
<comment type="caution">
    <text evidence="1">The sequence shown here is derived from an EMBL/GenBank/DDBJ whole genome shotgun (WGS) entry which is preliminary data.</text>
</comment>